<keyword evidence="4" id="KW-0804">Transcription</keyword>
<dbReference type="Pfam" id="PF00126">
    <property type="entry name" value="HTH_1"/>
    <property type="match status" value="1"/>
</dbReference>
<evidence type="ECO:0000313" key="7">
    <source>
        <dbReference type="Proteomes" id="UP000254069"/>
    </source>
</evidence>
<sequence>MNDISLIDLKQLRVFKALLKERNVTRAAAQMGLTQQAVSAQLSKLRDTFQDHLFLRSAQGIIPTPLAEQLEPRVNAVFESLAALAPPDRFDPAEVQTTFAISATDYAVAVILPRLMAKVRAQAPGLKLIIRDFESDRLYPLLTSGDLDLALTFPAFVPNNCQTKWLFSEHHICVTRSDSPLQNRQLSIGDIADLPQIIVSPTRANLIGSADDWFASKGYSRNIVMSVPSFSAAPACIASTDCIAFLPSRILPNPLVRPILLDDSPPCFDVIAAWHPRSSRDPLHKWILSLLQQAFPAQESTKL</sequence>
<dbReference type="SUPFAM" id="SSF46785">
    <property type="entry name" value="Winged helix' DNA-binding domain"/>
    <property type="match status" value="1"/>
</dbReference>
<dbReference type="Pfam" id="PF03466">
    <property type="entry name" value="LysR_substrate"/>
    <property type="match status" value="1"/>
</dbReference>
<evidence type="ECO:0000256" key="3">
    <source>
        <dbReference type="ARBA" id="ARBA00023125"/>
    </source>
</evidence>
<dbReference type="SUPFAM" id="SSF53850">
    <property type="entry name" value="Periplasmic binding protein-like II"/>
    <property type="match status" value="1"/>
</dbReference>
<dbReference type="InterPro" id="IPR050389">
    <property type="entry name" value="LysR-type_TF"/>
</dbReference>
<protein>
    <submittedName>
        <fullName evidence="6">Symbiotic regulator homolog 1</fullName>
    </submittedName>
</protein>
<dbReference type="InterPro" id="IPR036388">
    <property type="entry name" value="WH-like_DNA-bd_sf"/>
</dbReference>
<dbReference type="EMBL" id="UGYO01000001">
    <property type="protein sequence ID" value="SUI48427.1"/>
    <property type="molecule type" value="Genomic_DNA"/>
</dbReference>
<evidence type="ECO:0000313" key="6">
    <source>
        <dbReference type="EMBL" id="SUI48427.1"/>
    </source>
</evidence>
<dbReference type="RefSeq" id="WP_115389050.1">
    <property type="nucleotide sequence ID" value="NZ_JADZHC010000098.1"/>
</dbReference>
<dbReference type="GO" id="GO:0003677">
    <property type="term" value="F:DNA binding"/>
    <property type="evidence" value="ECO:0007669"/>
    <property type="project" value="UniProtKB-KW"/>
</dbReference>
<keyword evidence="2" id="KW-0805">Transcription regulation</keyword>
<dbReference type="InterPro" id="IPR005119">
    <property type="entry name" value="LysR_subst-bd"/>
</dbReference>
<dbReference type="PROSITE" id="PS50931">
    <property type="entry name" value="HTH_LYSR"/>
    <property type="match status" value="1"/>
</dbReference>
<comment type="similarity">
    <text evidence="1">Belongs to the LysR transcriptional regulatory family.</text>
</comment>
<keyword evidence="7" id="KW-1185">Reference proteome</keyword>
<accession>A0A379YQU9</accession>
<dbReference type="Gene3D" id="3.40.190.10">
    <property type="entry name" value="Periplasmic binding protein-like II"/>
    <property type="match status" value="2"/>
</dbReference>
<evidence type="ECO:0000256" key="1">
    <source>
        <dbReference type="ARBA" id="ARBA00009437"/>
    </source>
</evidence>
<keyword evidence="3" id="KW-0238">DNA-binding</keyword>
<dbReference type="GO" id="GO:0003700">
    <property type="term" value="F:DNA-binding transcription factor activity"/>
    <property type="evidence" value="ECO:0007669"/>
    <property type="project" value="InterPro"/>
</dbReference>
<dbReference type="PRINTS" id="PR00039">
    <property type="entry name" value="HTHLYSR"/>
</dbReference>
<evidence type="ECO:0000256" key="2">
    <source>
        <dbReference type="ARBA" id="ARBA00023015"/>
    </source>
</evidence>
<reference evidence="6 7" key="1">
    <citation type="submission" date="2018-06" db="EMBL/GenBank/DDBJ databases">
        <authorList>
            <consortium name="Pathogen Informatics"/>
            <person name="Doyle S."/>
        </authorList>
    </citation>
    <scope>NUCLEOTIDE SEQUENCE [LARGE SCALE GENOMIC DNA]</scope>
    <source>
        <strain evidence="6 7">NCTC10738</strain>
    </source>
</reference>
<organism evidence="6 7">
    <name type="scientific">Shewanella algae</name>
    <dbReference type="NCBI Taxonomy" id="38313"/>
    <lineage>
        <taxon>Bacteria</taxon>
        <taxon>Pseudomonadati</taxon>
        <taxon>Pseudomonadota</taxon>
        <taxon>Gammaproteobacteria</taxon>
        <taxon>Alteromonadales</taxon>
        <taxon>Shewanellaceae</taxon>
        <taxon>Shewanella</taxon>
    </lineage>
</organism>
<dbReference type="PANTHER" id="PTHR30118">
    <property type="entry name" value="HTH-TYPE TRANSCRIPTIONAL REGULATOR LEUO-RELATED"/>
    <property type="match status" value="1"/>
</dbReference>
<dbReference type="AlphaFoldDB" id="A0A379YQU9"/>
<proteinExistence type="inferred from homology"/>
<dbReference type="PANTHER" id="PTHR30118:SF15">
    <property type="entry name" value="TRANSCRIPTIONAL REGULATORY PROTEIN"/>
    <property type="match status" value="1"/>
</dbReference>
<evidence type="ECO:0000259" key="5">
    <source>
        <dbReference type="PROSITE" id="PS50931"/>
    </source>
</evidence>
<dbReference type="Gene3D" id="1.10.10.10">
    <property type="entry name" value="Winged helix-like DNA-binding domain superfamily/Winged helix DNA-binding domain"/>
    <property type="match status" value="1"/>
</dbReference>
<dbReference type="InterPro" id="IPR036390">
    <property type="entry name" value="WH_DNA-bd_sf"/>
</dbReference>
<gene>
    <name evidence="6" type="primary">syrM1</name>
    <name evidence="6" type="ORF">NCTC10738_00352</name>
</gene>
<feature type="domain" description="HTH lysR-type" evidence="5">
    <location>
        <begin position="7"/>
        <end position="64"/>
    </location>
</feature>
<evidence type="ECO:0000256" key="4">
    <source>
        <dbReference type="ARBA" id="ARBA00023163"/>
    </source>
</evidence>
<dbReference type="Proteomes" id="UP000254069">
    <property type="component" value="Unassembled WGS sequence"/>
</dbReference>
<dbReference type="InterPro" id="IPR000847">
    <property type="entry name" value="LysR_HTH_N"/>
</dbReference>
<name>A0A379YQU9_9GAMM</name>